<protein>
    <submittedName>
        <fullName evidence="1">tRNA(Arg) A34 adenosine deaminase TadA</fullName>
    </submittedName>
</protein>
<gene>
    <name evidence="1" type="ORF">FHW20_001927</name>
</gene>
<dbReference type="Proteomes" id="UP000578622">
    <property type="component" value="Unassembled WGS sequence"/>
</dbReference>
<sequence length="60" mass="6649">MQTNELKLLEKLIDVIEQDIIPLTERGVAEGNKVFGAALLRKSDLSLVLAETNNETENPL</sequence>
<proteinExistence type="predicted"/>
<evidence type="ECO:0000313" key="1">
    <source>
        <dbReference type="EMBL" id="MBA8850992.1"/>
    </source>
</evidence>
<reference evidence="1 2" key="1">
    <citation type="submission" date="2020-07" db="EMBL/GenBank/DDBJ databases">
        <title>Genomic Encyclopedia of Type Strains, Phase IV (KMG-V): Genome sequencing to study the core and pangenomes of soil and plant-associated prokaryotes.</title>
        <authorList>
            <person name="Whitman W."/>
        </authorList>
    </citation>
    <scope>NUCLEOTIDE SEQUENCE [LARGE SCALE GENOMIC DNA]</scope>
    <source>
        <strain evidence="1 2">RH4WT92</strain>
    </source>
</reference>
<accession>A0ABR6ANH0</accession>
<organism evidence="1 2">
    <name type="scientific">Brucella intermedia</name>
    <dbReference type="NCBI Taxonomy" id="94625"/>
    <lineage>
        <taxon>Bacteria</taxon>
        <taxon>Pseudomonadati</taxon>
        <taxon>Pseudomonadota</taxon>
        <taxon>Alphaproteobacteria</taxon>
        <taxon>Hyphomicrobiales</taxon>
        <taxon>Brucellaceae</taxon>
        <taxon>Brucella/Ochrobactrum group</taxon>
        <taxon>Brucella</taxon>
    </lineage>
</organism>
<keyword evidence="2" id="KW-1185">Reference proteome</keyword>
<name>A0ABR6ANH0_9HYPH</name>
<evidence type="ECO:0000313" key="2">
    <source>
        <dbReference type="Proteomes" id="UP000578622"/>
    </source>
</evidence>
<dbReference type="EMBL" id="JACGXG010000002">
    <property type="protein sequence ID" value="MBA8850992.1"/>
    <property type="molecule type" value="Genomic_DNA"/>
</dbReference>
<comment type="caution">
    <text evidence="1">The sequence shown here is derived from an EMBL/GenBank/DDBJ whole genome shotgun (WGS) entry which is preliminary data.</text>
</comment>